<evidence type="ECO:0000256" key="1">
    <source>
        <dbReference type="SAM" id="MobiDB-lite"/>
    </source>
</evidence>
<name>A0A3Q3WUE9_MOLML</name>
<evidence type="ECO:0008006" key="4">
    <source>
        <dbReference type="Google" id="ProtNLM"/>
    </source>
</evidence>
<organism evidence="2 3">
    <name type="scientific">Mola mola</name>
    <name type="common">Ocean sunfish</name>
    <name type="synonym">Tetraodon mola</name>
    <dbReference type="NCBI Taxonomy" id="94237"/>
    <lineage>
        <taxon>Eukaryota</taxon>
        <taxon>Metazoa</taxon>
        <taxon>Chordata</taxon>
        <taxon>Craniata</taxon>
        <taxon>Vertebrata</taxon>
        <taxon>Euteleostomi</taxon>
        <taxon>Actinopterygii</taxon>
        <taxon>Neopterygii</taxon>
        <taxon>Teleostei</taxon>
        <taxon>Neoteleostei</taxon>
        <taxon>Acanthomorphata</taxon>
        <taxon>Eupercaria</taxon>
        <taxon>Tetraodontiformes</taxon>
        <taxon>Molidae</taxon>
        <taxon>Mola</taxon>
    </lineage>
</organism>
<dbReference type="Ensembl" id="ENSMMOT00000016363.1">
    <property type="protein sequence ID" value="ENSMMOP00000016097.1"/>
    <property type="gene ID" value="ENSMMOG00000012289.1"/>
</dbReference>
<evidence type="ECO:0000313" key="2">
    <source>
        <dbReference type="Ensembl" id="ENSMMOP00000016097.1"/>
    </source>
</evidence>
<dbReference type="OMA" id="EEENGCQ"/>
<dbReference type="AlphaFoldDB" id="A0A3Q3WUE9"/>
<dbReference type="STRING" id="94237.ENSMMOP00000016097"/>
<accession>A0A3Q3WUE9</accession>
<protein>
    <recommendedName>
        <fullName evidence="4">AT-rich interaction domain 3B</fullName>
    </recommendedName>
</protein>
<sequence length="241" mass="27013">MEHLQRQQEAKLEMNMHDKHLLHAQLLFAQHAAAARASGSRLDSALSDKVDGQTYPAAPPASNSHLGRVDPFGEGKDLQEDEQEMMDPEEHNEGEEEDEENDDDDDDDEEEENGCQQHVKKPRLQHVAGFSLPTYPTSQVSAVQQMADSPPSATKEESSHSAVCKYSLMLLSVGLQRGSAIWAEETDGGKVRGEPSRDFAKLYELDSDPKRKEFLDELFVFMQKRGEIQKSGFTNLCLLNR</sequence>
<proteinExistence type="predicted"/>
<dbReference type="Proteomes" id="UP000261620">
    <property type="component" value="Unplaced"/>
</dbReference>
<reference evidence="2" key="1">
    <citation type="submission" date="2025-08" db="UniProtKB">
        <authorList>
            <consortium name="Ensembl"/>
        </authorList>
    </citation>
    <scope>IDENTIFICATION</scope>
</reference>
<feature type="region of interest" description="Disordered" evidence="1">
    <location>
        <begin position="35"/>
        <end position="124"/>
    </location>
</feature>
<feature type="compositionally biased region" description="Acidic residues" evidence="1">
    <location>
        <begin position="79"/>
        <end position="113"/>
    </location>
</feature>
<feature type="compositionally biased region" description="Low complexity" evidence="1">
    <location>
        <begin position="35"/>
        <end position="45"/>
    </location>
</feature>
<reference evidence="2" key="2">
    <citation type="submission" date="2025-09" db="UniProtKB">
        <authorList>
            <consortium name="Ensembl"/>
        </authorList>
    </citation>
    <scope>IDENTIFICATION</scope>
</reference>
<feature type="compositionally biased region" description="Basic and acidic residues" evidence="1">
    <location>
        <begin position="67"/>
        <end position="78"/>
    </location>
</feature>
<keyword evidence="3" id="KW-1185">Reference proteome</keyword>
<evidence type="ECO:0000313" key="3">
    <source>
        <dbReference type="Proteomes" id="UP000261620"/>
    </source>
</evidence>